<feature type="DNA-binding region" description="HMG box" evidence="13">
    <location>
        <begin position="137"/>
        <end position="205"/>
    </location>
</feature>
<keyword evidence="5" id="KW-0112">Calmodulin-binding</keyword>
<feature type="compositionally biased region" description="Polar residues" evidence="14">
    <location>
        <begin position="74"/>
        <end position="87"/>
    </location>
</feature>
<dbReference type="InterPro" id="IPR036910">
    <property type="entry name" value="HMG_box_dom_sf"/>
</dbReference>
<dbReference type="PANTHER" id="PTHR10270:SF161">
    <property type="entry name" value="SEX-DETERMINING REGION Y PROTEIN"/>
    <property type="match status" value="1"/>
</dbReference>
<dbReference type="AlphaFoldDB" id="A0A7M7KU68"/>
<evidence type="ECO:0000256" key="2">
    <source>
        <dbReference type="ARBA" id="ARBA00005998"/>
    </source>
</evidence>
<name>A0A7M7KU68_VARDE</name>
<dbReference type="GO" id="GO:0001228">
    <property type="term" value="F:DNA-binding transcription activator activity, RNA polymerase II-specific"/>
    <property type="evidence" value="ECO:0007669"/>
    <property type="project" value="TreeGrafter"/>
</dbReference>
<feature type="region of interest" description="Disordered" evidence="14">
    <location>
        <begin position="205"/>
        <end position="265"/>
    </location>
</feature>
<dbReference type="GO" id="GO:0016607">
    <property type="term" value="C:nuclear speck"/>
    <property type="evidence" value="ECO:0007669"/>
    <property type="project" value="UniProtKB-SubCell"/>
</dbReference>
<dbReference type="GO" id="GO:0005516">
    <property type="term" value="F:calmodulin binding"/>
    <property type="evidence" value="ECO:0007669"/>
    <property type="project" value="UniProtKB-KW"/>
</dbReference>
<feature type="compositionally biased region" description="Low complexity" evidence="14">
    <location>
        <begin position="234"/>
        <end position="252"/>
    </location>
</feature>
<dbReference type="GeneID" id="111254323"/>
<dbReference type="KEGG" id="vde:111254323"/>
<evidence type="ECO:0000256" key="13">
    <source>
        <dbReference type="PROSITE-ProRule" id="PRU00267"/>
    </source>
</evidence>
<dbReference type="OrthoDB" id="6247875at2759"/>
<feature type="region of interest" description="Disordered" evidence="14">
    <location>
        <begin position="46"/>
        <end position="138"/>
    </location>
</feature>
<accession>A0A7M7KU68</accession>
<evidence type="ECO:0000256" key="14">
    <source>
        <dbReference type="SAM" id="MobiDB-lite"/>
    </source>
</evidence>
<dbReference type="GO" id="GO:0000978">
    <property type="term" value="F:RNA polymerase II cis-regulatory region sequence-specific DNA binding"/>
    <property type="evidence" value="ECO:0007669"/>
    <property type="project" value="TreeGrafter"/>
</dbReference>
<evidence type="ECO:0000256" key="9">
    <source>
        <dbReference type="ARBA" id="ARBA00023163"/>
    </source>
</evidence>
<evidence type="ECO:0000259" key="15">
    <source>
        <dbReference type="PROSITE" id="PS50118"/>
    </source>
</evidence>
<evidence type="ECO:0000256" key="12">
    <source>
        <dbReference type="ARBA" id="ARBA00045821"/>
    </source>
</evidence>
<organism evidence="16 17">
    <name type="scientific">Varroa destructor</name>
    <name type="common">Honeybee mite</name>
    <dbReference type="NCBI Taxonomy" id="109461"/>
    <lineage>
        <taxon>Eukaryota</taxon>
        <taxon>Metazoa</taxon>
        <taxon>Ecdysozoa</taxon>
        <taxon>Arthropoda</taxon>
        <taxon>Chelicerata</taxon>
        <taxon>Arachnida</taxon>
        <taxon>Acari</taxon>
        <taxon>Parasitiformes</taxon>
        <taxon>Mesostigmata</taxon>
        <taxon>Gamasina</taxon>
        <taxon>Dermanyssoidea</taxon>
        <taxon>Varroidae</taxon>
        <taxon>Varroa</taxon>
    </lineage>
</organism>
<dbReference type="GO" id="GO:0007548">
    <property type="term" value="P:sex differentiation"/>
    <property type="evidence" value="ECO:0007669"/>
    <property type="project" value="UniProtKB-KW"/>
</dbReference>
<dbReference type="PROSITE" id="PS50118">
    <property type="entry name" value="HMG_BOX_2"/>
    <property type="match status" value="1"/>
</dbReference>
<dbReference type="InterPro" id="IPR009071">
    <property type="entry name" value="HMG_box_dom"/>
</dbReference>
<comment type="similarity">
    <text evidence="2">Belongs to the SRY family.</text>
</comment>
<feature type="compositionally biased region" description="Polar residues" evidence="14">
    <location>
        <begin position="317"/>
        <end position="329"/>
    </location>
</feature>
<evidence type="ECO:0000256" key="3">
    <source>
        <dbReference type="ARBA" id="ARBA00019052"/>
    </source>
</evidence>
<keyword evidence="10 13" id="KW-0539">Nucleus</keyword>
<evidence type="ECO:0000256" key="4">
    <source>
        <dbReference type="ARBA" id="ARBA00022782"/>
    </source>
</evidence>
<dbReference type="Gene3D" id="1.10.30.10">
    <property type="entry name" value="High mobility group box domain"/>
    <property type="match status" value="1"/>
</dbReference>
<dbReference type="SMART" id="SM00398">
    <property type="entry name" value="HMG"/>
    <property type="match status" value="1"/>
</dbReference>
<dbReference type="Pfam" id="PF00505">
    <property type="entry name" value="HMG_box"/>
    <property type="match status" value="1"/>
</dbReference>
<feature type="region of interest" description="Disordered" evidence="14">
    <location>
        <begin position="289"/>
        <end position="332"/>
    </location>
</feature>
<keyword evidence="7 13" id="KW-0238">DNA-binding</keyword>
<keyword evidence="6" id="KW-0726">Sexual differentiation</keyword>
<dbReference type="SUPFAM" id="SSF47095">
    <property type="entry name" value="HMG-box"/>
    <property type="match status" value="1"/>
</dbReference>
<dbReference type="EnsemblMetazoa" id="XM_022815029">
    <property type="protein sequence ID" value="XP_022670764"/>
    <property type="gene ID" value="LOC111254323"/>
</dbReference>
<evidence type="ECO:0000256" key="6">
    <source>
        <dbReference type="ARBA" id="ARBA00022928"/>
    </source>
</evidence>
<evidence type="ECO:0000256" key="7">
    <source>
        <dbReference type="ARBA" id="ARBA00023125"/>
    </source>
</evidence>
<keyword evidence="17" id="KW-1185">Reference proteome</keyword>
<feature type="compositionally biased region" description="Low complexity" evidence="14">
    <location>
        <begin position="98"/>
        <end position="125"/>
    </location>
</feature>
<protein>
    <recommendedName>
        <fullName evidence="3">Sex-determining region Y protein</fullName>
    </recommendedName>
    <alternativeName>
        <fullName evidence="11">Testis-determining factor</fullName>
    </alternativeName>
</protein>
<evidence type="ECO:0000313" key="17">
    <source>
        <dbReference type="Proteomes" id="UP000594260"/>
    </source>
</evidence>
<dbReference type="InterPro" id="IPR050140">
    <property type="entry name" value="SRY-related_HMG-box_TF-like"/>
</dbReference>
<reference evidence="16" key="1">
    <citation type="submission" date="2021-01" db="UniProtKB">
        <authorList>
            <consortium name="EnsemblMetazoa"/>
        </authorList>
    </citation>
    <scope>IDENTIFICATION</scope>
</reference>
<comment type="function">
    <text evidence="12">Transcriptional regulator that controls a genetic switch in male development. It is necessary and sufficient for initiating male sex determination by directing the development of supporting cell precursors (pre-Sertoli cells) as Sertoli rather than granulosa cells. Involved in different aspects of gene regulation including promoter activation or repression. Binds to the DNA consensus sequence 5'-[AT]AACAA[AT]-3'. SRY HMG box recognizes DNA by partial intercalation in the minor groove and promotes DNA bending. Also involved in pre-mRNA splicing. In male adult brain involved in the maintenance of motor functions of dopaminergic neurons.</text>
</comment>
<comment type="subcellular location">
    <subcellularLocation>
        <location evidence="1">Nucleus speckle</location>
    </subcellularLocation>
</comment>
<feature type="domain" description="HMG box" evidence="15">
    <location>
        <begin position="137"/>
        <end position="205"/>
    </location>
</feature>
<dbReference type="GO" id="GO:0030154">
    <property type="term" value="P:cell differentiation"/>
    <property type="evidence" value="ECO:0007669"/>
    <property type="project" value="UniProtKB-KW"/>
</dbReference>
<dbReference type="CDD" id="cd22028">
    <property type="entry name" value="HMG-box_SoxA_SoxB_SoxG"/>
    <property type="match status" value="1"/>
</dbReference>
<evidence type="ECO:0000313" key="16">
    <source>
        <dbReference type="EnsemblMetazoa" id="XP_022670764"/>
    </source>
</evidence>
<keyword evidence="8" id="KW-0010">Activator</keyword>
<dbReference type="Proteomes" id="UP000594260">
    <property type="component" value="Unplaced"/>
</dbReference>
<evidence type="ECO:0000256" key="10">
    <source>
        <dbReference type="ARBA" id="ARBA00023242"/>
    </source>
</evidence>
<feature type="compositionally biased region" description="Low complexity" evidence="14">
    <location>
        <begin position="46"/>
        <end position="58"/>
    </location>
</feature>
<dbReference type="RefSeq" id="XP_022670764.1">
    <property type="nucleotide sequence ID" value="XM_022815029.1"/>
</dbReference>
<evidence type="ECO:0000256" key="1">
    <source>
        <dbReference type="ARBA" id="ARBA00004324"/>
    </source>
</evidence>
<proteinExistence type="inferred from homology"/>
<keyword evidence="9" id="KW-0804">Transcription</keyword>
<evidence type="ECO:0000256" key="8">
    <source>
        <dbReference type="ARBA" id="ARBA00023159"/>
    </source>
</evidence>
<dbReference type="FunFam" id="1.10.30.10:FF:000002">
    <property type="entry name" value="transcription factor Sox-2"/>
    <property type="match status" value="1"/>
</dbReference>
<keyword evidence="4" id="KW-0221">Differentiation</keyword>
<dbReference type="PANTHER" id="PTHR10270">
    <property type="entry name" value="SOX TRANSCRIPTION FACTOR"/>
    <property type="match status" value="1"/>
</dbReference>
<evidence type="ECO:0000256" key="5">
    <source>
        <dbReference type="ARBA" id="ARBA00022860"/>
    </source>
</evidence>
<sequence length="401" mass="43651">MMMSPMQMGPMGLMGSMQMGHLMASQMSHMGQMAGYQQQLNQQAFNQQNNNSGNDSSNGHALNSNGAMAFPGGSIQSSTQEQLSSVAASPLAYDVSDDSAPSSPDNINSSVTSSASSPSVNPQSQFVGSSRRGPDHIRRPMNAFMVWSRAQRRKIALENPKMHNSEISRRLGSEWKALSEEQKRPFIDEAKRLREQHMRDHPEYKYRPRRKPKPAASVSPPIGVGAPHMPGQLNGNHSSANNNNQAGFPNANDITGMGSKQQDVMSQIQNSPYNPFTLPYMNYIGSQLNSSSMRSPESTYSSSDDIKESSLSPPPVHSSTNPSISAQDNKNQRRDSLYSLYAQSSTGPISSQDSKANLKDSLYSIYAQSVNPVMGSYPSVGSMGYLPGYTGYSNAASYDYS</sequence>
<evidence type="ECO:0000256" key="11">
    <source>
        <dbReference type="ARBA" id="ARBA00032498"/>
    </source>
</evidence>
<dbReference type="InParanoid" id="A0A7M7KU68"/>